<dbReference type="EC" id="3.1.-.-" evidence="1"/>
<feature type="region of interest" description="Disordered" evidence="2">
    <location>
        <begin position="941"/>
        <end position="971"/>
    </location>
</feature>
<dbReference type="GO" id="GO:0005739">
    <property type="term" value="C:mitochondrion"/>
    <property type="evidence" value="ECO:0007669"/>
    <property type="project" value="UniProtKB-SubCell"/>
</dbReference>
<dbReference type="PANTHER" id="PTHR31340:SF3">
    <property type="entry name" value="MITOCHONDRIAL GENOME MAINTENANCE EXONUCLEASE 1"/>
    <property type="match status" value="1"/>
</dbReference>
<evidence type="ECO:0000313" key="4">
    <source>
        <dbReference type="Proteomes" id="UP000015103"/>
    </source>
</evidence>
<dbReference type="EMBL" id="ACPB03012161">
    <property type="status" value="NOT_ANNOTATED_CDS"/>
    <property type="molecule type" value="Genomic_DNA"/>
</dbReference>
<feature type="compositionally biased region" description="Basic and acidic residues" evidence="2">
    <location>
        <begin position="1198"/>
        <end position="1208"/>
    </location>
</feature>
<evidence type="ECO:0000313" key="3">
    <source>
        <dbReference type="EnsemblMetazoa" id="RPRC006731-PA"/>
    </source>
</evidence>
<feature type="active site" evidence="1">
    <location>
        <position position="1889"/>
    </location>
</feature>
<proteinExistence type="inferred from homology"/>
<dbReference type="GO" id="GO:0008297">
    <property type="term" value="F:single-stranded DNA exodeoxyribonuclease activity"/>
    <property type="evidence" value="ECO:0007669"/>
    <property type="project" value="UniProtKB-UniRule"/>
</dbReference>
<dbReference type="HAMAP" id="MF_03030">
    <property type="entry name" value="MGME1"/>
    <property type="match status" value="1"/>
</dbReference>
<comment type="similarity">
    <text evidence="1">Belongs to the MGME1 family.</text>
</comment>
<keyword evidence="4" id="KW-1185">Reference proteome</keyword>
<dbReference type="PANTHER" id="PTHR31340">
    <property type="entry name" value="MITOCHONDRIAL GENOME MAINTENANCE EXONUCLEASE 1"/>
    <property type="match status" value="1"/>
</dbReference>
<feature type="compositionally biased region" description="Basic and acidic residues" evidence="2">
    <location>
        <begin position="1672"/>
        <end position="1687"/>
    </location>
</feature>
<dbReference type="InParanoid" id="T1HRR1"/>
<feature type="compositionally biased region" description="Low complexity" evidence="2">
    <location>
        <begin position="1237"/>
        <end position="1250"/>
    </location>
</feature>
<accession>T1HRR1</accession>
<feature type="region of interest" description="Disordered" evidence="2">
    <location>
        <begin position="1536"/>
        <end position="1700"/>
    </location>
</feature>
<feature type="region of interest" description="Disordered" evidence="2">
    <location>
        <begin position="1174"/>
        <end position="1265"/>
    </location>
</feature>
<feature type="region of interest" description="Disordered" evidence="2">
    <location>
        <begin position="1489"/>
        <end position="1520"/>
    </location>
</feature>
<dbReference type="HOGENOM" id="CLU_233359_0_0_1"/>
<evidence type="ECO:0000256" key="2">
    <source>
        <dbReference type="SAM" id="MobiDB-lite"/>
    </source>
</evidence>
<name>T1HRR1_RHOPR</name>
<feature type="compositionally biased region" description="Basic and acidic residues" evidence="2">
    <location>
        <begin position="1623"/>
        <end position="1641"/>
    </location>
</feature>
<feature type="active site" evidence="1">
    <location>
        <position position="1904"/>
    </location>
</feature>
<keyword evidence="1" id="KW-0496">Mitochondrion</keyword>
<feature type="compositionally biased region" description="Low complexity" evidence="2">
    <location>
        <begin position="1540"/>
        <end position="1556"/>
    </location>
</feature>
<keyword evidence="1" id="KW-0378">Hydrolase</keyword>
<feature type="compositionally biased region" description="Polar residues" evidence="2">
    <location>
        <begin position="949"/>
        <end position="960"/>
    </location>
</feature>
<feature type="compositionally biased region" description="Polar residues" evidence="2">
    <location>
        <begin position="1642"/>
        <end position="1657"/>
    </location>
</feature>
<dbReference type="VEuPathDB" id="VectorBase:RPRC006731"/>
<dbReference type="OMA" id="MPHTHTE"/>
<evidence type="ECO:0000256" key="1">
    <source>
        <dbReference type="HAMAP-Rule" id="MF_03030"/>
    </source>
</evidence>
<feature type="compositionally biased region" description="Basic and acidic residues" evidence="2">
    <location>
        <begin position="1590"/>
        <end position="1610"/>
    </location>
</feature>
<reference evidence="3" key="1">
    <citation type="submission" date="2015-05" db="UniProtKB">
        <authorList>
            <consortium name="EnsemblMetazoa"/>
        </authorList>
    </citation>
    <scope>IDENTIFICATION</scope>
</reference>
<dbReference type="GO" id="GO:0006264">
    <property type="term" value="P:mitochondrial DNA replication"/>
    <property type="evidence" value="ECO:0007669"/>
    <property type="project" value="TreeGrafter"/>
</dbReference>
<comment type="subcellular location">
    <subcellularLocation>
        <location evidence="1">Mitochondrion</location>
    </subcellularLocation>
</comment>
<feature type="compositionally biased region" description="Basic and acidic residues" evidence="2">
    <location>
        <begin position="1174"/>
        <end position="1186"/>
    </location>
</feature>
<dbReference type="EnsemblMetazoa" id="RPRC006731-RA">
    <property type="protein sequence ID" value="RPRC006731-PA"/>
    <property type="gene ID" value="RPRC006731"/>
</dbReference>
<feature type="region of interest" description="Disordered" evidence="2">
    <location>
        <begin position="1287"/>
        <end position="1316"/>
    </location>
</feature>
<feature type="active site" evidence="1">
    <location>
        <position position="1902"/>
    </location>
</feature>
<feature type="compositionally biased region" description="Polar residues" evidence="2">
    <location>
        <begin position="1688"/>
        <end position="1700"/>
    </location>
</feature>
<keyword evidence="1" id="KW-0269">Exonuclease</keyword>
<feature type="compositionally biased region" description="Basic and acidic residues" evidence="2">
    <location>
        <begin position="770"/>
        <end position="780"/>
    </location>
</feature>
<feature type="region of interest" description="Disordered" evidence="2">
    <location>
        <begin position="1130"/>
        <end position="1150"/>
    </location>
</feature>
<protein>
    <recommendedName>
        <fullName evidence="1">Mitochondrial genome maintenance exonuclease 1</fullName>
        <ecNumber evidence="1">3.1.-.-</ecNumber>
    </recommendedName>
</protein>
<feature type="compositionally biased region" description="Basic and acidic residues" evidence="2">
    <location>
        <begin position="1219"/>
        <end position="1229"/>
    </location>
</feature>
<dbReference type="STRING" id="13249.T1HRR1"/>
<keyword evidence="1" id="KW-0540">Nuclease</keyword>
<feature type="region of interest" description="Disordered" evidence="2">
    <location>
        <begin position="575"/>
        <end position="608"/>
    </location>
</feature>
<dbReference type="eggNOG" id="ENOG502QVKE">
    <property type="taxonomic scope" value="Eukaryota"/>
</dbReference>
<feature type="compositionally biased region" description="Low complexity" evidence="2">
    <location>
        <begin position="1489"/>
        <end position="1505"/>
    </location>
</feature>
<dbReference type="Proteomes" id="UP000015103">
    <property type="component" value="Unassembled WGS sequence"/>
</dbReference>
<sequence>MANNFTKIEIQKISNCSPFTKFNNLRHYHSNNASIKLGNRNYKVHLIRNTNCRFYSQISIENFTFGELLSKNKNIDSFVNDCPLGKHIPSYMLENFKYPSLAICTEGSKQEIAHSQNNGVNYYSFDLKDNSPVALTKVKEIDLTLLQKSGTQISSNNVAKHCDLSAFYEHYFSSSKVYFVKCNSIEGENDVKVKTITRHLYPLNRTPIMLVPDPVLKYLNLFRTKQEAKYTDNKLCLKSAENRDPSNPKSRIREKPVPRAQLPLDINPNTHSIGNIINSIDRSEAIIHKDLYITNRVVDLLKKEDKKKEEKNPVQAKNRELLSTNSRLDTTKVDQILATANVFSYIETDKTPSKSYGNNPQSHESAEITEKMPACSTSQDMPKRNELFFVTETEKKIDNTNTADKLSSYDEAENNLMAEYSNDGYKLFISETKKEVDKIPFSKYSNSNGRDPAENCMSQVIAIKSLSHVNEDSLYTNKHLANDYSRKPSKVILSEHGASGMVSVEKLSSQNNLVKSVIVSGPEEKVSEQADVSRKENNLVVIHPKVEEINNHSDSRSITNKPNLTYPPTFVDNIVSNLRNPTPKKPPQTTTSQCRGSHSNSSHESDGTVDVLTKTSITSMKFGKKAKIQIHEVQTYKDRRLPIKFTTDTLMEMQGSNEKLKAATEVVEVAKAKLVLSRSNADADVKSGVESAIKLADLISFLKHKVMVGYGSESSKIPIQIDPQLKEIKSLTRQYAPKSVKTPDKKPTNLPNLSGKPKQGTEIQKTKTSFPEEPKKRTNEKVSATKTVNLQDGKTKTDEVNKVADTQPTNKVLDKNKKPEDEVKVIKVKSHDLKKILNRSDNTEHSIRLIDKIEKKDIPQKSLRKSIKHYAEKKKKKFHSTKKMETPQEMRKKIMEIKPVVEDALKKGPVERKTTKPLQNITESGKKEVDLTDRDLKILENIKKGSGGTPSIDTATVPSKETSKKLKNEEGENKDLLKDMISTNKANIKRDPVTYDVIKIPGDEEVKAKLQKLQKKKNIVLITGEKEGNQDKRASSVKEGEFKESKLQSEDNKKVEMVAVKVQIRNKYDVLESYKNVFIKKTIRNPLVIRKGIPKLTDPNKIVAGTKKRVSEFLAKERDKLRVKKSDKLDSKTISDVKQHSKEIRKEDKKYLPKEKLSDKKIVSQNIKDGIVEKYNQKDPVSEKKATKSSQIITPTPKKTDVSAKDTKNVSSKKMASQLEKKDIEEVASKKPATKASEPSEIIPPISKKPVSVKEGKSIPSIRKGAQEIKKELDINKVVDKKPATKISEPSEIIPPLSKKPVSVKEGKSIPSIRKGAQEVKKDLDINKVVDKKPATKISEPSEIIPPISKKPVSVEEGKSIPNIRKEALEIKKELDINKVVDKKPATKISEPSEIIPPISKKSVSVEEGKSIPNIRKGAQEIKKDLDINKVVDKKPATKISEPSEIIPPISKKSVSVKEGKSIPSIRKGAQEIKKDLDINKVVDKKTASKISKPSKIIPPVSKKPVSVKEGKSIPSIRKGAQEVKKDLDINKVVDKKTASKVSKPSKIIPPVSKKPVSVKEGKSIPSIKRGAQEIKKEVSSPVVKKSKISPKDNKIIGKASLQEKKKIIKQDLVSGKPSPATKKPDISKSLKGKTSKESKLNEQSQKTDPSGVSTEFTSRRSSEKAAGSSKSEIKEQKPESLKRKTTDPSTSPVHPTSNFPVSFAKSKSVAMSGDLFIDLDKLSKETKPAIDARSAMRLHVPLDKLMEFPLMNAQKALRYGRPNEGITCVDCKKDPVLRQKLKTIPSVTRVLNATMSDSSRIALAKWRSKMVADLGEAGFQEFYKGQIESGSEFHEKIQKHFSGFSQDLVNSPNPALRSVSTVSKHISEVSVVESHVIHNKLAYRGIIDCVAKYDNKPVLIEWKRSDKKKKLIQSTFDAPLQLCAYIGALNYDTNYKMQARMKKVQPITLANFFKFHKFLRNPPIPHVQDTSSLLFLNMKIDAMAKLQVQGGVVVVAYSDGSPADVFTIPLEECQKYWKQWLSRLKMYLLDDYGK</sequence>
<comment type="function">
    <text evidence="1">Metal-dependent single-stranded DNA (ssDNA) exonuclease involved in mitochondrial genome maintenance.</text>
</comment>
<feature type="region of interest" description="Disordered" evidence="2">
    <location>
        <begin position="734"/>
        <end position="783"/>
    </location>
</feature>
<organism evidence="3 4">
    <name type="scientific">Rhodnius prolixus</name>
    <name type="common">Triatomid bug</name>
    <dbReference type="NCBI Taxonomy" id="13249"/>
    <lineage>
        <taxon>Eukaryota</taxon>
        <taxon>Metazoa</taxon>
        <taxon>Ecdysozoa</taxon>
        <taxon>Arthropoda</taxon>
        <taxon>Hexapoda</taxon>
        <taxon>Insecta</taxon>
        <taxon>Pterygota</taxon>
        <taxon>Neoptera</taxon>
        <taxon>Paraneoptera</taxon>
        <taxon>Hemiptera</taxon>
        <taxon>Heteroptera</taxon>
        <taxon>Panheteroptera</taxon>
        <taxon>Cimicomorpha</taxon>
        <taxon>Reduviidae</taxon>
        <taxon>Triatominae</taxon>
        <taxon>Rhodnius</taxon>
    </lineage>
</organism>
<feature type="compositionally biased region" description="Basic and acidic residues" evidence="2">
    <location>
        <begin position="961"/>
        <end position="971"/>
    </location>
</feature>
<dbReference type="GO" id="GO:0043504">
    <property type="term" value="P:mitochondrial DNA repair"/>
    <property type="evidence" value="ECO:0007669"/>
    <property type="project" value="UniProtKB-UniRule"/>
</dbReference>